<protein>
    <submittedName>
        <fullName evidence="1">Uncharacterized protein</fullName>
    </submittedName>
</protein>
<comment type="caution">
    <text evidence="1">The sequence shown here is derived from an EMBL/GenBank/DDBJ whole genome shotgun (WGS) entry which is preliminary data.</text>
</comment>
<name>A0AAD4NE88_9BILA</name>
<dbReference type="AlphaFoldDB" id="A0AAD4NE88"/>
<dbReference type="Proteomes" id="UP001201812">
    <property type="component" value="Unassembled WGS sequence"/>
</dbReference>
<dbReference type="EMBL" id="JAKKPZ010000004">
    <property type="protein sequence ID" value="KAI1721979.1"/>
    <property type="molecule type" value="Genomic_DNA"/>
</dbReference>
<gene>
    <name evidence="1" type="ORF">DdX_04269</name>
    <name evidence="2" type="ORF">DdX_04272</name>
</gene>
<evidence type="ECO:0000313" key="2">
    <source>
        <dbReference type="EMBL" id="KAI1721982.1"/>
    </source>
</evidence>
<evidence type="ECO:0000313" key="1">
    <source>
        <dbReference type="EMBL" id="KAI1721979.1"/>
    </source>
</evidence>
<keyword evidence="3" id="KW-1185">Reference proteome</keyword>
<reference evidence="1" key="1">
    <citation type="submission" date="2022-01" db="EMBL/GenBank/DDBJ databases">
        <title>Genome Sequence Resource for Two Populations of Ditylenchus destructor, the Migratory Endoparasitic Phytonematode.</title>
        <authorList>
            <person name="Zhang H."/>
            <person name="Lin R."/>
            <person name="Xie B."/>
        </authorList>
    </citation>
    <scope>NUCLEOTIDE SEQUENCE</scope>
    <source>
        <strain evidence="1">BazhouSP</strain>
    </source>
</reference>
<dbReference type="EMBL" id="JAKKPZ010000004">
    <property type="protein sequence ID" value="KAI1721982.1"/>
    <property type="molecule type" value="Genomic_DNA"/>
</dbReference>
<accession>A0AAD4NE88</accession>
<sequence length="139" mass="15860">MGPACAQLCAVRAPHALFLWTHNSISFPSLWRKGKKCFFVESLVIALFLSHMTIAERLLTAFDYCLRFGGEKSKRDRCGPPFVVVALDTHPAIRDNTDPIKRTVMAFLEVVKRPNLPCSKHPEFLINQKYSSFPCSFWK</sequence>
<proteinExistence type="predicted"/>
<organism evidence="1 3">
    <name type="scientific">Ditylenchus destructor</name>
    <dbReference type="NCBI Taxonomy" id="166010"/>
    <lineage>
        <taxon>Eukaryota</taxon>
        <taxon>Metazoa</taxon>
        <taxon>Ecdysozoa</taxon>
        <taxon>Nematoda</taxon>
        <taxon>Chromadorea</taxon>
        <taxon>Rhabditida</taxon>
        <taxon>Tylenchina</taxon>
        <taxon>Tylenchomorpha</taxon>
        <taxon>Sphaerularioidea</taxon>
        <taxon>Anguinidae</taxon>
        <taxon>Anguininae</taxon>
        <taxon>Ditylenchus</taxon>
    </lineage>
</organism>
<evidence type="ECO:0000313" key="3">
    <source>
        <dbReference type="Proteomes" id="UP001201812"/>
    </source>
</evidence>